<evidence type="ECO:0000313" key="6">
    <source>
        <dbReference type="EMBL" id="CAD2194059.1"/>
    </source>
</evidence>
<protein>
    <submittedName>
        <fullName evidence="6">Uncharacterized protein</fullName>
    </submittedName>
</protein>
<evidence type="ECO:0000256" key="1">
    <source>
        <dbReference type="ARBA" id="ARBA00004906"/>
    </source>
</evidence>
<name>A0A6V7X494_MELEN</name>
<reference evidence="6 7" key="1">
    <citation type="submission" date="2020-08" db="EMBL/GenBank/DDBJ databases">
        <authorList>
            <person name="Koutsovoulos G."/>
            <person name="Danchin GJ E."/>
        </authorList>
    </citation>
    <scope>NUCLEOTIDE SEQUENCE [LARGE SCALE GENOMIC DNA]</scope>
</reference>
<evidence type="ECO:0000256" key="3">
    <source>
        <dbReference type="ARBA" id="ARBA00022771"/>
    </source>
</evidence>
<gene>
    <name evidence="6" type="ORF">MENT_LOCUS47045</name>
</gene>
<proteinExistence type="predicted"/>
<evidence type="ECO:0000313" key="7">
    <source>
        <dbReference type="Proteomes" id="UP000580250"/>
    </source>
</evidence>
<dbReference type="InterPro" id="IPR013083">
    <property type="entry name" value="Znf_RING/FYVE/PHD"/>
</dbReference>
<evidence type="ECO:0000256" key="5">
    <source>
        <dbReference type="ARBA" id="ARBA00022833"/>
    </source>
</evidence>
<dbReference type="Gene3D" id="3.30.40.10">
    <property type="entry name" value="Zinc/RING finger domain, C3HC4 (zinc finger)"/>
    <property type="match status" value="1"/>
</dbReference>
<sequence length="215" mass="24434">MEVDTKINKVFECIVCESQFCRICKRDWDDHFGISCEEMDERDKRGQFINQVFECLVCYEEVELNRVVFCNIHVSATEDPDTKAHAFCSNCVCEHASAATEEIPMAKGGIGLRCMATGCDNPILYSEIRMFITEDVQKKLDERILQESIGMASIDKLERSFLYILPLLPLHNFSPSYPEPLGAGEKNLRFRVLPKNPSRVGPSFNRPSLLKTTLG</sequence>
<keyword evidence="5" id="KW-0862">Zinc</keyword>
<keyword evidence="4" id="KW-0833">Ubl conjugation pathway</keyword>
<dbReference type="InterPro" id="IPR051628">
    <property type="entry name" value="LUBAC_E3_Ligases"/>
</dbReference>
<dbReference type="GO" id="GO:0008270">
    <property type="term" value="F:zinc ion binding"/>
    <property type="evidence" value="ECO:0007669"/>
    <property type="project" value="UniProtKB-KW"/>
</dbReference>
<dbReference type="PANTHER" id="PTHR22770">
    <property type="entry name" value="UBIQUITIN CONJUGATING ENZYME 7 INTERACTING PROTEIN-RELATED"/>
    <property type="match status" value="1"/>
</dbReference>
<accession>A0A6V7X494</accession>
<organism evidence="6 7">
    <name type="scientific">Meloidogyne enterolobii</name>
    <name type="common">Root-knot nematode worm</name>
    <name type="synonym">Meloidogyne mayaguensis</name>
    <dbReference type="NCBI Taxonomy" id="390850"/>
    <lineage>
        <taxon>Eukaryota</taxon>
        <taxon>Metazoa</taxon>
        <taxon>Ecdysozoa</taxon>
        <taxon>Nematoda</taxon>
        <taxon>Chromadorea</taxon>
        <taxon>Rhabditida</taxon>
        <taxon>Tylenchina</taxon>
        <taxon>Tylenchomorpha</taxon>
        <taxon>Tylenchoidea</taxon>
        <taxon>Meloidogynidae</taxon>
        <taxon>Meloidogyninae</taxon>
        <taxon>Meloidogyne</taxon>
    </lineage>
</organism>
<evidence type="ECO:0000256" key="4">
    <source>
        <dbReference type="ARBA" id="ARBA00022786"/>
    </source>
</evidence>
<keyword evidence="3" id="KW-0863">Zinc-finger</keyword>
<dbReference type="AlphaFoldDB" id="A0A6V7X494"/>
<dbReference type="OrthoDB" id="5868227at2759"/>
<dbReference type="Proteomes" id="UP000580250">
    <property type="component" value="Unassembled WGS sequence"/>
</dbReference>
<dbReference type="SUPFAM" id="SSF57850">
    <property type="entry name" value="RING/U-box"/>
    <property type="match status" value="1"/>
</dbReference>
<keyword evidence="2" id="KW-0479">Metal-binding</keyword>
<evidence type="ECO:0000256" key="2">
    <source>
        <dbReference type="ARBA" id="ARBA00022723"/>
    </source>
</evidence>
<comment type="pathway">
    <text evidence="1">Protein modification; protein ubiquitination.</text>
</comment>
<comment type="caution">
    <text evidence="6">The sequence shown here is derived from an EMBL/GenBank/DDBJ whole genome shotgun (WGS) entry which is preliminary data.</text>
</comment>
<dbReference type="EMBL" id="CAJEWN010001080">
    <property type="protein sequence ID" value="CAD2194059.1"/>
    <property type="molecule type" value="Genomic_DNA"/>
</dbReference>